<dbReference type="AlphaFoldDB" id="A0ABD3VPA1"/>
<proteinExistence type="predicted"/>
<feature type="compositionally biased region" description="Basic residues" evidence="1">
    <location>
        <begin position="26"/>
        <end position="36"/>
    </location>
</feature>
<gene>
    <name evidence="2" type="ORF">ACJMK2_005186</name>
</gene>
<evidence type="ECO:0000256" key="1">
    <source>
        <dbReference type="SAM" id="MobiDB-lite"/>
    </source>
</evidence>
<reference evidence="2 3" key="1">
    <citation type="submission" date="2024-11" db="EMBL/GenBank/DDBJ databases">
        <title>Chromosome-level genome assembly of the freshwater bivalve Anodonta woodiana.</title>
        <authorList>
            <person name="Chen X."/>
        </authorList>
    </citation>
    <scope>NUCLEOTIDE SEQUENCE [LARGE SCALE GENOMIC DNA]</scope>
    <source>
        <strain evidence="2">MN2024</strain>
        <tissue evidence="2">Gills</tissue>
    </source>
</reference>
<dbReference type="EMBL" id="JBJQND010000010">
    <property type="protein sequence ID" value="KAL3863429.1"/>
    <property type="molecule type" value="Genomic_DNA"/>
</dbReference>
<evidence type="ECO:0000313" key="2">
    <source>
        <dbReference type="EMBL" id="KAL3863429.1"/>
    </source>
</evidence>
<dbReference type="Proteomes" id="UP001634394">
    <property type="component" value="Unassembled WGS sequence"/>
</dbReference>
<organism evidence="2 3">
    <name type="scientific">Sinanodonta woodiana</name>
    <name type="common">Chinese pond mussel</name>
    <name type="synonym">Anodonta woodiana</name>
    <dbReference type="NCBI Taxonomy" id="1069815"/>
    <lineage>
        <taxon>Eukaryota</taxon>
        <taxon>Metazoa</taxon>
        <taxon>Spiralia</taxon>
        <taxon>Lophotrochozoa</taxon>
        <taxon>Mollusca</taxon>
        <taxon>Bivalvia</taxon>
        <taxon>Autobranchia</taxon>
        <taxon>Heteroconchia</taxon>
        <taxon>Palaeoheterodonta</taxon>
        <taxon>Unionida</taxon>
        <taxon>Unionoidea</taxon>
        <taxon>Unionidae</taxon>
        <taxon>Unioninae</taxon>
        <taxon>Sinanodonta</taxon>
    </lineage>
</organism>
<keyword evidence="3" id="KW-1185">Reference proteome</keyword>
<feature type="region of interest" description="Disordered" evidence="1">
    <location>
        <begin position="1"/>
        <end position="41"/>
    </location>
</feature>
<feature type="compositionally biased region" description="Polar residues" evidence="1">
    <location>
        <begin position="1"/>
        <end position="14"/>
    </location>
</feature>
<comment type="caution">
    <text evidence="2">The sequence shown here is derived from an EMBL/GenBank/DDBJ whole genome shotgun (WGS) entry which is preliminary data.</text>
</comment>
<name>A0ABD3VPA1_SINWO</name>
<accession>A0ABD3VPA1</accession>
<evidence type="ECO:0000313" key="3">
    <source>
        <dbReference type="Proteomes" id="UP001634394"/>
    </source>
</evidence>
<protein>
    <submittedName>
        <fullName evidence="2">Uncharacterized protein</fullName>
    </submittedName>
</protein>
<feature type="non-terminal residue" evidence="2">
    <location>
        <position position="1"/>
    </location>
</feature>
<sequence>VTTNNKGAKSQPTIEDTPPPHQQNERKKHQHQKRKLTTTAIFEQRPLTHLFDAAQPICLPTPDLSPPSQ</sequence>